<keyword evidence="2" id="KW-1185">Reference proteome</keyword>
<reference evidence="1" key="1">
    <citation type="submission" date="2015-06" db="UniProtKB">
        <authorList>
            <consortium name="EnsemblPlants"/>
        </authorList>
    </citation>
    <scope>IDENTIFICATION</scope>
</reference>
<dbReference type="Proteomes" id="UP000007306">
    <property type="component" value="Chromosome 5"/>
</dbReference>
<protein>
    <submittedName>
        <fullName evidence="1">Uncharacterized protein</fullName>
    </submittedName>
</protein>
<dbReference type="EnsemblPlants" id="ORGLA05G0160000.1">
    <property type="protein sequence ID" value="ORGLA05G0160000.1"/>
    <property type="gene ID" value="ORGLA05G0160000"/>
</dbReference>
<organism evidence="1 2">
    <name type="scientific">Oryza glaberrima</name>
    <name type="common">African rice</name>
    <dbReference type="NCBI Taxonomy" id="4538"/>
    <lineage>
        <taxon>Eukaryota</taxon>
        <taxon>Viridiplantae</taxon>
        <taxon>Streptophyta</taxon>
        <taxon>Embryophyta</taxon>
        <taxon>Tracheophyta</taxon>
        <taxon>Spermatophyta</taxon>
        <taxon>Magnoliopsida</taxon>
        <taxon>Liliopsida</taxon>
        <taxon>Poales</taxon>
        <taxon>Poaceae</taxon>
        <taxon>BOP clade</taxon>
        <taxon>Oryzoideae</taxon>
        <taxon>Oryzeae</taxon>
        <taxon>Oryzinae</taxon>
        <taxon>Oryza</taxon>
    </lineage>
</organism>
<reference evidence="1 2" key="2">
    <citation type="submission" date="2018-04" db="EMBL/GenBank/DDBJ databases">
        <title>OglaRS2 (Oryza glaberrima Reference Sequence Version 2).</title>
        <authorList>
            <person name="Zhang J."/>
            <person name="Kudrna D."/>
            <person name="Lee S."/>
            <person name="Talag J."/>
            <person name="Rajasekar S."/>
            <person name="Wing R.A."/>
        </authorList>
    </citation>
    <scope>NUCLEOTIDE SEQUENCE [LARGE SCALE GENOMIC DNA]</scope>
    <source>
        <strain evidence="1 2">cv. IRGC 96717</strain>
    </source>
</reference>
<evidence type="ECO:0000313" key="2">
    <source>
        <dbReference type="Proteomes" id="UP000007306"/>
    </source>
</evidence>
<name>I1PW52_ORYGL</name>
<evidence type="ECO:0000313" key="1">
    <source>
        <dbReference type="EnsemblPlants" id="ORGLA05G0160000.1"/>
    </source>
</evidence>
<sequence length="180" mass="19612">MEFGGAAEGVDGGRPLMVQREVGIDSQLWRCSGDSSCVDSTDGSGRLAPLACREGFGGAGWRPWWWCEYAWSAAGGRCGVRTRAGSRRGSRDEGGRVAARGGWTGWGAGAAVSMRQQRFRLWWSNGVLVVDRQAAGGRFLVWFPMANIFLVNERKHLALAMSTSGAPPYGISGFKQRYRF</sequence>
<dbReference type="HOGENOM" id="CLU_1557758_0_0_1"/>
<dbReference type="OMA" id="EYAWSAA"/>
<dbReference type="AlphaFoldDB" id="I1PW52"/>
<dbReference type="Gramene" id="ORGLA05G0160000.1">
    <property type="protein sequence ID" value="ORGLA05G0160000.1"/>
    <property type="gene ID" value="ORGLA05G0160000"/>
</dbReference>
<accession>I1PW52</accession>
<proteinExistence type="predicted"/>